<proteinExistence type="predicted"/>
<protein>
    <submittedName>
        <fullName evidence="1">DNA N-6-adenine-methyltransferase</fullName>
    </submittedName>
</protein>
<evidence type="ECO:0000313" key="2">
    <source>
        <dbReference type="Proteomes" id="UP001253545"/>
    </source>
</evidence>
<dbReference type="Pfam" id="PF05869">
    <property type="entry name" value="Dam"/>
    <property type="match status" value="1"/>
</dbReference>
<organism evidence="1 2">
    <name type="scientific">Glaciecola petra</name>
    <dbReference type="NCBI Taxonomy" id="3075602"/>
    <lineage>
        <taxon>Bacteria</taxon>
        <taxon>Pseudomonadati</taxon>
        <taxon>Pseudomonadota</taxon>
        <taxon>Gammaproteobacteria</taxon>
        <taxon>Alteromonadales</taxon>
        <taxon>Alteromonadaceae</taxon>
        <taxon>Glaciecola</taxon>
    </lineage>
</organism>
<dbReference type="Proteomes" id="UP001253545">
    <property type="component" value="Unassembled WGS sequence"/>
</dbReference>
<dbReference type="RefSeq" id="WP_311369073.1">
    <property type="nucleotide sequence ID" value="NZ_JAVRHX010000003.1"/>
</dbReference>
<keyword evidence="2" id="KW-1185">Reference proteome</keyword>
<accession>A0ABU2ZT07</accession>
<sequence>MISKANTKKLAYIGAKPGTNSTKGRDSDSWYTPPEYLDSVRAVLGSIDLDPFSSETANEIVCADKIFTKQDSAFDNDWNVGENISVFMNPPYSAGLCGRSVNRFIDQYEAGHFAEGIVLANNATDTRWFSALVSRCSAICFTNHRISFWNADRKNVSGNTRGQAFFYFGSKRRAFQKKFEKHGFVMIPAK</sequence>
<reference evidence="1 2" key="1">
    <citation type="submission" date="2023-09" db="EMBL/GenBank/DDBJ databases">
        <authorList>
            <person name="Rey-Velasco X."/>
        </authorList>
    </citation>
    <scope>NUCLEOTIDE SEQUENCE [LARGE SCALE GENOMIC DNA]</scope>
    <source>
        <strain evidence="1 2">P117</strain>
    </source>
</reference>
<gene>
    <name evidence="1" type="ORF">RM552_11895</name>
</gene>
<dbReference type="EMBL" id="JAVRHX010000003">
    <property type="protein sequence ID" value="MDT0595551.1"/>
    <property type="molecule type" value="Genomic_DNA"/>
</dbReference>
<comment type="caution">
    <text evidence="1">The sequence shown here is derived from an EMBL/GenBank/DDBJ whole genome shotgun (WGS) entry which is preliminary data.</text>
</comment>
<evidence type="ECO:0000313" key="1">
    <source>
        <dbReference type="EMBL" id="MDT0595551.1"/>
    </source>
</evidence>
<dbReference type="InterPro" id="IPR008593">
    <property type="entry name" value="Dam_MeTrfase"/>
</dbReference>
<name>A0ABU2ZT07_9ALTE</name>